<dbReference type="GO" id="GO:0008610">
    <property type="term" value="P:lipid biosynthetic process"/>
    <property type="evidence" value="ECO:0007669"/>
    <property type="project" value="UniProtKB-ARBA"/>
</dbReference>
<dbReference type="EMBL" id="VAWE01000001">
    <property type="protein sequence ID" value="TLQ48727.1"/>
    <property type="molecule type" value="Genomic_DNA"/>
</dbReference>
<keyword evidence="3" id="KW-1185">Reference proteome</keyword>
<protein>
    <recommendedName>
        <fullName evidence="1">Condensation domain-containing protein</fullName>
    </recommendedName>
</protein>
<evidence type="ECO:0000313" key="3">
    <source>
        <dbReference type="Proteomes" id="UP000305921"/>
    </source>
</evidence>
<dbReference type="PANTHER" id="PTHR45527:SF1">
    <property type="entry name" value="FATTY ACID SYNTHASE"/>
    <property type="match status" value="1"/>
</dbReference>
<dbReference type="GO" id="GO:0005737">
    <property type="term" value="C:cytoplasm"/>
    <property type="evidence" value="ECO:0007669"/>
    <property type="project" value="TreeGrafter"/>
</dbReference>
<sequence>MLWGQEHYWFLYFDVPAYGADRDCVKITRTWRLDKDLADDTVLAALSALVRQYESLRTNFLQDESGRPVQAVRPPWEVAFEAYAEGDASDIPAVTERLAARAFDPAQDRPVRFALIREPGKGAWVVVTAIHSAVDGQSWTVLERAFLALLDDERDAPPFLPAREPREQAELDHSAEKARYRERVRAYWRDRYLTIPQGMFPDYRPAPVGHFNGYTPPSPYERVALRSRALSFAAERVAAQRKVPPGVVYLAAFGAALSSLSGNERCVVSMDTANRADPLLSAAVGCFFQPALVVFDVTAKDTSEALLSKVFRAVVAAQRYARYSSLEMTEERARAGHARGMNLRIGVTYNYFVQAQPEHDAAPSGPPDGAGATDDFVIDKAPIDWQDNSADLYLAVETGKDGVVLSMHGHTSVTNADRIARTLRAMGALIVGWADSTLPLDAAMRSVQDQLGFPRREFGPHWVLVDHTWVDTGECAARLAELGGVTAAGVFPDETPDGGTRLVAYAVGPTTPDELREHMAAVQVDQPSLVLPHWYVVCAEAPDTPSFEGWAEAAVVAEGDGLPHHPVPPRTPQERALAAAIRDHCPGHPSDMATPYLPAGGRTALAPRVTDHLHAAGFTGIVPADLLGPLPLRAVAAKLTPTGTARKQ</sequence>
<dbReference type="InterPro" id="IPR045851">
    <property type="entry name" value="AMP-bd_C_sf"/>
</dbReference>
<dbReference type="GO" id="GO:0003824">
    <property type="term" value="F:catalytic activity"/>
    <property type="evidence" value="ECO:0007669"/>
    <property type="project" value="InterPro"/>
</dbReference>
<dbReference type="Pfam" id="PF00668">
    <property type="entry name" value="Condensation"/>
    <property type="match status" value="1"/>
</dbReference>
<dbReference type="Gene3D" id="3.30.559.30">
    <property type="entry name" value="Nonribosomal peptide synthetase, condensation domain"/>
    <property type="match status" value="1"/>
</dbReference>
<name>A0A5R9EID5_9ACTN</name>
<dbReference type="Gene3D" id="3.30.559.10">
    <property type="entry name" value="Chloramphenicol acetyltransferase-like domain"/>
    <property type="match status" value="1"/>
</dbReference>
<reference evidence="2 3" key="1">
    <citation type="submission" date="2019-05" db="EMBL/GenBank/DDBJ databases">
        <title>Streptomyces marianii sp. nov., a novel marine actinomycete from southern coast of India.</title>
        <authorList>
            <person name="Iniyan A.M."/>
            <person name="Wink J."/>
            <person name="Ramprasad E."/>
            <person name="Ramana C.V."/>
            <person name="Bunk B."/>
            <person name="Sproer C."/>
            <person name="Joseph F.-J.R.S."/>
            <person name="Vincent S.G.P."/>
        </authorList>
    </citation>
    <scope>NUCLEOTIDE SEQUENCE [LARGE SCALE GENOMIC DNA]</scope>
    <source>
        <strain evidence="2 3">ICN19</strain>
    </source>
</reference>
<dbReference type="OrthoDB" id="3528137at2"/>
<dbReference type="InterPro" id="IPR001242">
    <property type="entry name" value="Condensation_dom"/>
</dbReference>
<dbReference type="GO" id="GO:0044550">
    <property type="term" value="P:secondary metabolite biosynthetic process"/>
    <property type="evidence" value="ECO:0007669"/>
    <property type="project" value="TreeGrafter"/>
</dbReference>
<dbReference type="SUPFAM" id="SSF56801">
    <property type="entry name" value="Acetyl-CoA synthetase-like"/>
    <property type="match status" value="1"/>
</dbReference>
<dbReference type="SUPFAM" id="SSF52777">
    <property type="entry name" value="CoA-dependent acyltransferases"/>
    <property type="match status" value="2"/>
</dbReference>
<dbReference type="GO" id="GO:0043041">
    <property type="term" value="P:amino acid activation for nonribosomal peptide biosynthetic process"/>
    <property type="evidence" value="ECO:0007669"/>
    <property type="project" value="TreeGrafter"/>
</dbReference>
<gene>
    <name evidence="2" type="ORF">FEF34_37580</name>
</gene>
<evidence type="ECO:0000259" key="1">
    <source>
        <dbReference type="Pfam" id="PF00668"/>
    </source>
</evidence>
<feature type="domain" description="Condensation" evidence="1">
    <location>
        <begin position="31"/>
        <end position="358"/>
    </location>
</feature>
<dbReference type="GO" id="GO:0031177">
    <property type="term" value="F:phosphopantetheine binding"/>
    <property type="evidence" value="ECO:0007669"/>
    <property type="project" value="TreeGrafter"/>
</dbReference>
<dbReference type="Gene3D" id="3.30.300.30">
    <property type="match status" value="1"/>
</dbReference>
<accession>A0A5R9EID5</accession>
<dbReference type="AlphaFoldDB" id="A0A5R9EID5"/>
<organism evidence="2 3">
    <name type="scientific">Streptomyces marianii</name>
    <dbReference type="NCBI Taxonomy" id="1817406"/>
    <lineage>
        <taxon>Bacteria</taxon>
        <taxon>Bacillati</taxon>
        <taxon>Actinomycetota</taxon>
        <taxon>Actinomycetes</taxon>
        <taxon>Kitasatosporales</taxon>
        <taxon>Streptomycetaceae</taxon>
        <taxon>Streptomyces</taxon>
    </lineage>
</organism>
<dbReference type="Proteomes" id="UP000305921">
    <property type="component" value="Unassembled WGS sequence"/>
</dbReference>
<evidence type="ECO:0000313" key="2">
    <source>
        <dbReference type="EMBL" id="TLQ48727.1"/>
    </source>
</evidence>
<dbReference type="PANTHER" id="PTHR45527">
    <property type="entry name" value="NONRIBOSOMAL PEPTIDE SYNTHETASE"/>
    <property type="match status" value="1"/>
</dbReference>
<dbReference type="InterPro" id="IPR023213">
    <property type="entry name" value="CAT-like_dom_sf"/>
</dbReference>
<comment type="caution">
    <text evidence="2">The sequence shown here is derived from an EMBL/GenBank/DDBJ whole genome shotgun (WGS) entry which is preliminary data.</text>
</comment>
<proteinExistence type="predicted"/>